<organism evidence="17 18">
    <name type="scientific">Candidatus Desulfobia pelagia</name>
    <dbReference type="NCBI Taxonomy" id="2841692"/>
    <lineage>
        <taxon>Bacteria</taxon>
        <taxon>Pseudomonadati</taxon>
        <taxon>Thermodesulfobacteriota</taxon>
        <taxon>Desulfobulbia</taxon>
        <taxon>Desulfobulbales</taxon>
        <taxon>Desulfobulbaceae</taxon>
        <taxon>Candidatus Desulfobia</taxon>
    </lineage>
</organism>
<dbReference type="Pfam" id="PF22673">
    <property type="entry name" value="MCP-like_PDC_1"/>
    <property type="match status" value="1"/>
</dbReference>
<comment type="caution">
    <text evidence="17">The sequence shown here is derived from an EMBL/GenBank/DDBJ whole genome shotgun (WGS) entry which is preliminary data.</text>
</comment>
<dbReference type="GO" id="GO:0005524">
    <property type="term" value="F:ATP binding"/>
    <property type="evidence" value="ECO:0007669"/>
    <property type="project" value="UniProtKB-KW"/>
</dbReference>
<evidence type="ECO:0000259" key="16">
    <source>
        <dbReference type="PROSITE" id="PS50885"/>
    </source>
</evidence>
<dbReference type="GO" id="GO:0005886">
    <property type="term" value="C:plasma membrane"/>
    <property type="evidence" value="ECO:0007669"/>
    <property type="project" value="UniProtKB-SubCell"/>
</dbReference>
<dbReference type="PANTHER" id="PTHR43065:SF46">
    <property type="entry name" value="C4-DICARBOXYLATE TRANSPORT SENSOR PROTEIN DCTB"/>
    <property type="match status" value="1"/>
</dbReference>
<keyword evidence="11 14" id="KW-1133">Transmembrane helix</keyword>
<evidence type="ECO:0000256" key="5">
    <source>
        <dbReference type="ARBA" id="ARBA00022553"/>
    </source>
</evidence>
<dbReference type="CDD" id="cd12913">
    <property type="entry name" value="PDC1_MCP_like"/>
    <property type="match status" value="1"/>
</dbReference>
<dbReference type="PROSITE" id="PS50109">
    <property type="entry name" value="HIS_KIN"/>
    <property type="match status" value="1"/>
</dbReference>
<comment type="catalytic activity">
    <reaction evidence="1">
        <text>ATP + protein L-histidine = ADP + protein N-phospho-L-histidine.</text>
        <dbReference type="EC" id="2.7.13.3"/>
    </reaction>
</comment>
<dbReference type="Gene3D" id="6.10.340.10">
    <property type="match status" value="1"/>
</dbReference>
<dbReference type="EMBL" id="JACNJZ010000113">
    <property type="protein sequence ID" value="MBC8317878.1"/>
    <property type="molecule type" value="Genomic_DNA"/>
</dbReference>
<dbReference type="InterPro" id="IPR003660">
    <property type="entry name" value="HAMP_dom"/>
</dbReference>
<name>A0A8J6NFE1_9BACT</name>
<keyword evidence="5" id="KW-0597">Phosphoprotein</keyword>
<feature type="coiled-coil region" evidence="13">
    <location>
        <begin position="387"/>
        <end position="442"/>
    </location>
</feature>
<dbReference type="Pfam" id="PF00672">
    <property type="entry name" value="HAMP"/>
    <property type="match status" value="1"/>
</dbReference>
<keyword evidence="7 14" id="KW-0812">Transmembrane</keyword>
<dbReference type="PANTHER" id="PTHR43065">
    <property type="entry name" value="SENSOR HISTIDINE KINASE"/>
    <property type="match status" value="1"/>
</dbReference>
<dbReference type="SUPFAM" id="SSF55874">
    <property type="entry name" value="ATPase domain of HSP90 chaperone/DNA topoisomerase II/histidine kinase"/>
    <property type="match status" value="1"/>
</dbReference>
<dbReference type="GO" id="GO:0004673">
    <property type="term" value="F:protein histidine kinase activity"/>
    <property type="evidence" value="ECO:0007669"/>
    <property type="project" value="UniProtKB-EC"/>
</dbReference>
<keyword evidence="13" id="KW-0175">Coiled coil</keyword>
<dbReference type="InterPro" id="IPR029151">
    <property type="entry name" value="Sensor-like_sf"/>
</dbReference>
<evidence type="ECO:0000256" key="10">
    <source>
        <dbReference type="ARBA" id="ARBA00022840"/>
    </source>
</evidence>
<evidence type="ECO:0000256" key="12">
    <source>
        <dbReference type="ARBA" id="ARBA00023012"/>
    </source>
</evidence>
<keyword evidence="9" id="KW-0418">Kinase</keyword>
<feature type="transmembrane region" description="Helical" evidence="14">
    <location>
        <begin position="12"/>
        <end position="31"/>
    </location>
</feature>
<evidence type="ECO:0000256" key="13">
    <source>
        <dbReference type="SAM" id="Coils"/>
    </source>
</evidence>
<dbReference type="Proteomes" id="UP000614424">
    <property type="component" value="Unassembled WGS sequence"/>
</dbReference>
<dbReference type="Gene3D" id="3.30.565.10">
    <property type="entry name" value="Histidine kinase-like ATPase, C-terminal domain"/>
    <property type="match status" value="1"/>
</dbReference>
<dbReference type="PRINTS" id="PR00344">
    <property type="entry name" value="BCTRLSENSOR"/>
</dbReference>
<gene>
    <name evidence="17" type="ORF">H8E41_08215</name>
</gene>
<dbReference type="InterPro" id="IPR004358">
    <property type="entry name" value="Sig_transdc_His_kin-like_C"/>
</dbReference>
<accession>A0A8J6NFE1</accession>
<dbReference type="GO" id="GO:0000160">
    <property type="term" value="P:phosphorelay signal transduction system"/>
    <property type="evidence" value="ECO:0007669"/>
    <property type="project" value="UniProtKB-KW"/>
</dbReference>
<sequence length="827" mass="92568">MKRNSLSTQITFWTGLIIVITAAGVVGYSAISLRSSVLEVAKENIHTISHQEGGHVNEYFHNAINRLQSMAQILGQVRDQQSPLDIPRYEAMGLVKNIAVQNTNFNSAFVCWEPEEYDSLDVGYAGEPGHDASGRFAVLWAKSDKGLGLSPLLESTDHSVDGQPGAWYSNPMSTGKPFISNVYYSKKFKALVSTVTVPVLHNDIFYGVVGIDLRLDILQKKLMDFDHFRKTMDAALIDNLGTVVASINQPEMIGGSMEYLYRDDLYLIPHIQSGAHFSKIENDHLYHIYEIDFAVGSPNWMMTAIVPISVFTSDISILIWKQITIFIGILVVMFFLTQRGAHIIINRPLTFLLEEINRVSKGDLNHELKMARNDEIGMIGEAFNAMRVKLKKVLLTLRNHQEELEQKVERRTTALQMKNKLIEKSRMRLQKALDEISALISQVMEQGGSLDASFTNQNLKKCWEVLKCDEVKCPCFGKEALRCWQENGTYCHGEEQGAFTDKIAMCQTCSVYKNTITDPIYQIGEHFNNMLFILKQNINKLDHANQQLFQAQKLESVGQLAAGIAHEINTPAQYVGSNIEFLQEAFEDVGELVGKLMVLLDAAKNNTISPALITELEETLEEVDWQYLSEEIPQTISQSKEGVQRVSKIVRAMKEFSHPGSKDKELANLNHIIETTMIVAGNEWKYVANVETDLQPDLRSVPCYSDQMGQVILNILVNGAHAIAAKLGDNPEGEKGVISISTRADDDWVEMRIADTGNGIPEEARDKIFDSFFTTKTVGKGTGQGLAIAHDVIVQKHGGTITFETESWKGTTFIVRIPLKARKNSNE</sequence>
<proteinExistence type="predicted"/>
<keyword evidence="4" id="KW-1003">Cell membrane</keyword>
<dbReference type="Gene3D" id="1.10.287.130">
    <property type="match status" value="1"/>
</dbReference>
<dbReference type="EC" id="2.7.13.3" evidence="3"/>
<keyword evidence="10" id="KW-0067">ATP-binding</keyword>
<feature type="domain" description="Histidine kinase" evidence="15">
    <location>
        <begin position="563"/>
        <end position="821"/>
    </location>
</feature>
<evidence type="ECO:0000256" key="9">
    <source>
        <dbReference type="ARBA" id="ARBA00022777"/>
    </source>
</evidence>
<dbReference type="SUPFAM" id="SSF103190">
    <property type="entry name" value="Sensory domain-like"/>
    <property type="match status" value="1"/>
</dbReference>
<reference evidence="17 18" key="1">
    <citation type="submission" date="2020-08" db="EMBL/GenBank/DDBJ databases">
        <title>Bridging the membrane lipid divide: bacteria of the FCB group superphylum have the potential to synthesize archaeal ether lipids.</title>
        <authorList>
            <person name="Villanueva L."/>
            <person name="Von Meijenfeldt F.A.B."/>
            <person name="Westbye A.B."/>
            <person name="Yadav S."/>
            <person name="Hopmans E.C."/>
            <person name="Dutilh B.E."/>
            <person name="Sinninghe Damste J.S."/>
        </authorList>
    </citation>
    <scope>NUCLEOTIDE SEQUENCE [LARGE SCALE GENOMIC DNA]</scope>
    <source>
        <strain evidence="17">NIOZ-UU47</strain>
    </source>
</reference>
<comment type="subcellular location">
    <subcellularLocation>
        <location evidence="2">Cell membrane</location>
        <topology evidence="2">Multi-pass membrane protein</topology>
    </subcellularLocation>
</comment>
<evidence type="ECO:0000256" key="2">
    <source>
        <dbReference type="ARBA" id="ARBA00004651"/>
    </source>
</evidence>
<dbReference type="PROSITE" id="PS50885">
    <property type="entry name" value="HAMP"/>
    <property type="match status" value="1"/>
</dbReference>
<keyword evidence="14" id="KW-0472">Membrane</keyword>
<evidence type="ECO:0000256" key="4">
    <source>
        <dbReference type="ARBA" id="ARBA00022475"/>
    </source>
</evidence>
<dbReference type="SMART" id="SM00387">
    <property type="entry name" value="HATPase_c"/>
    <property type="match status" value="1"/>
</dbReference>
<feature type="domain" description="HAMP" evidence="16">
    <location>
        <begin position="343"/>
        <end position="395"/>
    </location>
</feature>
<dbReference type="InterPro" id="IPR003594">
    <property type="entry name" value="HATPase_dom"/>
</dbReference>
<keyword evidence="12" id="KW-0902">Two-component regulatory system</keyword>
<evidence type="ECO:0000259" key="15">
    <source>
        <dbReference type="PROSITE" id="PS50109"/>
    </source>
</evidence>
<evidence type="ECO:0000256" key="3">
    <source>
        <dbReference type="ARBA" id="ARBA00012438"/>
    </source>
</evidence>
<dbReference type="SUPFAM" id="SSF158472">
    <property type="entry name" value="HAMP domain-like"/>
    <property type="match status" value="1"/>
</dbReference>
<keyword evidence="6" id="KW-0808">Transferase</keyword>
<dbReference type="InterPro" id="IPR036890">
    <property type="entry name" value="HATPase_C_sf"/>
</dbReference>
<keyword evidence="8" id="KW-0547">Nucleotide-binding</keyword>
<evidence type="ECO:0000313" key="17">
    <source>
        <dbReference type="EMBL" id="MBC8317878.1"/>
    </source>
</evidence>
<feature type="transmembrane region" description="Helical" evidence="14">
    <location>
        <begin position="317"/>
        <end position="337"/>
    </location>
</feature>
<evidence type="ECO:0000256" key="1">
    <source>
        <dbReference type="ARBA" id="ARBA00000085"/>
    </source>
</evidence>
<evidence type="ECO:0000313" key="18">
    <source>
        <dbReference type="Proteomes" id="UP000614424"/>
    </source>
</evidence>
<evidence type="ECO:0000256" key="11">
    <source>
        <dbReference type="ARBA" id="ARBA00022989"/>
    </source>
</evidence>
<dbReference type="CDD" id="cd06225">
    <property type="entry name" value="HAMP"/>
    <property type="match status" value="1"/>
</dbReference>
<evidence type="ECO:0000256" key="8">
    <source>
        <dbReference type="ARBA" id="ARBA00022741"/>
    </source>
</evidence>
<evidence type="ECO:0000256" key="14">
    <source>
        <dbReference type="SAM" id="Phobius"/>
    </source>
</evidence>
<dbReference type="SMART" id="SM00304">
    <property type="entry name" value="HAMP"/>
    <property type="match status" value="1"/>
</dbReference>
<dbReference type="InterPro" id="IPR005467">
    <property type="entry name" value="His_kinase_dom"/>
</dbReference>
<dbReference type="Gene3D" id="3.30.450.20">
    <property type="entry name" value="PAS domain"/>
    <property type="match status" value="1"/>
</dbReference>
<dbReference type="Pfam" id="PF02518">
    <property type="entry name" value="HATPase_c"/>
    <property type="match status" value="1"/>
</dbReference>
<evidence type="ECO:0000256" key="6">
    <source>
        <dbReference type="ARBA" id="ARBA00022679"/>
    </source>
</evidence>
<evidence type="ECO:0000256" key="7">
    <source>
        <dbReference type="ARBA" id="ARBA00022692"/>
    </source>
</evidence>
<dbReference type="AlphaFoldDB" id="A0A8J6NFE1"/>
<protein>
    <recommendedName>
        <fullName evidence="3">histidine kinase</fullName>
        <ecNumber evidence="3">2.7.13.3</ecNumber>
    </recommendedName>
</protein>